<accession>A0ACC2V0L8</accession>
<protein>
    <submittedName>
        <fullName evidence="1">Uncharacterized protein</fullName>
    </submittedName>
</protein>
<evidence type="ECO:0000313" key="1">
    <source>
        <dbReference type="EMBL" id="KAJ9092261.1"/>
    </source>
</evidence>
<dbReference type="Proteomes" id="UP001227268">
    <property type="component" value="Unassembled WGS sequence"/>
</dbReference>
<proteinExistence type="predicted"/>
<reference evidence="1" key="1">
    <citation type="submission" date="2023-04" db="EMBL/GenBank/DDBJ databases">
        <title>Draft Genome sequencing of Naganishia species isolated from polar environments using Oxford Nanopore Technology.</title>
        <authorList>
            <person name="Leo P."/>
            <person name="Venkateswaran K."/>
        </authorList>
    </citation>
    <scope>NUCLEOTIDE SEQUENCE</scope>
    <source>
        <strain evidence="1">MNA-CCFEE 5423</strain>
    </source>
</reference>
<name>A0ACC2V0L8_9TREE</name>
<gene>
    <name evidence="1" type="ORF">QFC21_006903</name>
</gene>
<evidence type="ECO:0000313" key="2">
    <source>
        <dbReference type="Proteomes" id="UP001227268"/>
    </source>
</evidence>
<comment type="caution">
    <text evidence="1">The sequence shown here is derived from an EMBL/GenBank/DDBJ whole genome shotgun (WGS) entry which is preliminary data.</text>
</comment>
<sequence length="293" mass="32120">MAKALQNGLQIIQKSLTRVAKKKFSAGAGGATGEEMEKYTRGVMENIKTTTDAGEAVSSADLIIEAIIESIKIKRDFFGFLDSKAQARCIFASNTSSLSIRDIAEACSAERQARFGGLHFFNPVPAMKLVEVIKAEKTSQETFDTLVAVTKQMGKVPVNCKDTPGFIVNRLLIPYMLEAVRMAERGDATPHDIDTAMELGAGYPMGPFKLLDFVGLDTTTFISDGWREKADRGEIPKELVEKSALLQKLVDEGKLGRKSGQGFYDRVPEKGSKQTVARNVVKDSRNLAARIYE</sequence>
<organism evidence="1 2">
    <name type="scientific">Naganishia friedmannii</name>
    <dbReference type="NCBI Taxonomy" id="89922"/>
    <lineage>
        <taxon>Eukaryota</taxon>
        <taxon>Fungi</taxon>
        <taxon>Dikarya</taxon>
        <taxon>Basidiomycota</taxon>
        <taxon>Agaricomycotina</taxon>
        <taxon>Tremellomycetes</taxon>
        <taxon>Filobasidiales</taxon>
        <taxon>Filobasidiaceae</taxon>
        <taxon>Naganishia</taxon>
    </lineage>
</organism>
<keyword evidence="2" id="KW-1185">Reference proteome</keyword>
<dbReference type="EMBL" id="JASBWT010000040">
    <property type="protein sequence ID" value="KAJ9092261.1"/>
    <property type="molecule type" value="Genomic_DNA"/>
</dbReference>